<name>A0A6G1JVJ6_9PLEO</name>
<dbReference type="Proteomes" id="UP000799428">
    <property type="component" value="Unassembled WGS sequence"/>
</dbReference>
<feature type="compositionally biased region" description="Low complexity" evidence="1">
    <location>
        <begin position="300"/>
        <end position="314"/>
    </location>
</feature>
<protein>
    <submittedName>
        <fullName evidence="2">Uncharacterized protein</fullName>
    </submittedName>
</protein>
<sequence>MVPFRRLSQKGRRTLDQDHIQNPLDCKGGRERERDQYIMTFPIHPLPSMQAPFEESMLDATGQTGFVPFTNPTKNIEARQQLLCRDFDTPEQTWNFTYNCHWRNNPKGKFHPLAKTVTQIVFGVHLLHQHLEKSVADVADILLKHVNELDSFLQRANEDIEASMKDMLFRRKCLKVPMEHVKEFDRLLDDRMYRAQLLDGNITIERTINRMSAMLNDYLIDMSTFRDANQDLDMYLHNLGNAWTDANDDVGRIYSAMCGNTGGWAQFLQSLVAKAEKLGVVLVQVSSYCNEIEKRCGAASRRSLIASRSSSRNSSHSREATRAFRNFADNKPLPKVPNERPPFMPSPSPTNEAVPDAGTPPRHASNSNRRPPSIGEMRAVKSEESLKQQQQQQQQQQRKERARAQSPLSTSVQTRSDVLVPQLVVSPQMEYYQHAPRDDLDHTTSLGPGHAPRDDLDHTSLRPGHAPQGDTNETRGHSTTNSRGTKEDHSPPLTGKDSAYSSVSSGSFASPTSVQPRSASAQSAHPRAQFGLFPSSAPSTPMHSTSGRYGAMSPALVSPRPQDYPVYQRSQSALDIHTPPSSRRLLKKSSLSSLKRLFSKRKPGSVDTIKE</sequence>
<organism evidence="2 3">
    <name type="scientific">Pleomassaria siparia CBS 279.74</name>
    <dbReference type="NCBI Taxonomy" id="1314801"/>
    <lineage>
        <taxon>Eukaryota</taxon>
        <taxon>Fungi</taxon>
        <taxon>Dikarya</taxon>
        <taxon>Ascomycota</taxon>
        <taxon>Pezizomycotina</taxon>
        <taxon>Dothideomycetes</taxon>
        <taxon>Pleosporomycetidae</taxon>
        <taxon>Pleosporales</taxon>
        <taxon>Pleomassariaceae</taxon>
        <taxon>Pleomassaria</taxon>
    </lineage>
</organism>
<feature type="compositionally biased region" description="Pro residues" evidence="1">
    <location>
        <begin position="339"/>
        <end position="348"/>
    </location>
</feature>
<gene>
    <name evidence="2" type="ORF">K504DRAFT_390870</name>
</gene>
<evidence type="ECO:0000256" key="1">
    <source>
        <dbReference type="SAM" id="MobiDB-lite"/>
    </source>
</evidence>
<dbReference type="EMBL" id="MU005783">
    <property type="protein sequence ID" value="KAF2704187.1"/>
    <property type="molecule type" value="Genomic_DNA"/>
</dbReference>
<accession>A0A6G1JVJ6</accession>
<feature type="compositionally biased region" description="Polar residues" evidence="1">
    <location>
        <begin position="406"/>
        <end position="416"/>
    </location>
</feature>
<dbReference type="AlphaFoldDB" id="A0A6G1JVJ6"/>
<evidence type="ECO:0000313" key="3">
    <source>
        <dbReference type="Proteomes" id="UP000799428"/>
    </source>
</evidence>
<feature type="region of interest" description="Disordered" evidence="1">
    <location>
        <begin position="1"/>
        <end position="31"/>
    </location>
</feature>
<feature type="compositionally biased region" description="Polar residues" evidence="1">
    <location>
        <begin position="514"/>
        <end position="523"/>
    </location>
</feature>
<feature type="compositionally biased region" description="Polar residues" evidence="1">
    <location>
        <begin position="536"/>
        <end position="547"/>
    </location>
</feature>
<keyword evidence="3" id="KW-1185">Reference proteome</keyword>
<proteinExistence type="predicted"/>
<feature type="region of interest" description="Disordered" evidence="1">
    <location>
        <begin position="300"/>
        <end position="611"/>
    </location>
</feature>
<reference evidence="2" key="1">
    <citation type="journal article" date="2020" name="Stud. Mycol.">
        <title>101 Dothideomycetes genomes: a test case for predicting lifestyles and emergence of pathogens.</title>
        <authorList>
            <person name="Haridas S."/>
            <person name="Albert R."/>
            <person name="Binder M."/>
            <person name="Bloem J."/>
            <person name="Labutti K."/>
            <person name="Salamov A."/>
            <person name="Andreopoulos B."/>
            <person name="Baker S."/>
            <person name="Barry K."/>
            <person name="Bills G."/>
            <person name="Bluhm B."/>
            <person name="Cannon C."/>
            <person name="Castanera R."/>
            <person name="Culley D."/>
            <person name="Daum C."/>
            <person name="Ezra D."/>
            <person name="Gonzalez J."/>
            <person name="Henrissat B."/>
            <person name="Kuo A."/>
            <person name="Liang C."/>
            <person name="Lipzen A."/>
            <person name="Lutzoni F."/>
            <person name="Magnuson J."/>
            <person name="Mondo S."/>
            <person name="Nolan M."/>
            <person name="Ohm R."/>
            <person name="Pangilinan J."/>
            <person name="Park H.-J."/>
            <person name="Ramirez L."/>
            <person name="Alfaro M."/>
            <person name="Sun H."/>
            <person name="Tritt A."/>
            <person name="Yoshinaga Y."/>
            <person name="Zwiers L.-H."/>
            <person name="Turgeon B."/>
            <person name="Goodwin S."/>
            <person name="Spatafora J."/>
            <person name="Crous P."/>
            <person name="Grigoriev I."/>
        </authorList>
    </citation>
    <scope>NUCLEOTIDE SEQUENCE</scope>
    <source>
        <strain evidence="2">CBS 279.74</strain>
    </source>
</reference>
<dbReference type="OrthoDB" id="5389734at2759"/>
<evidence type="ECO:0000313" key="2">
    <source>
        <dbReference type="EMBL" id="KAF2704187.1"/>
    </source>
</evidence>
<feature type="compositionally biased region" description="Low complexity" evidence="1">
    <location>
        <begin position="498"/>
        <end position="513"/>
    </location>
</feature>
<feature type="compositionally biased region" description="Basic and acidic residues" evidence="1">
    <location>
        <begin position="451"/>
        <end position="460"/>
    </location>
</feature>